<accession>A0A1Y2HVQ8</accession>
<feature type="compositionally biased region" description="Basic residues" evidence="1">
    <location>
        <begin position="347"/>
        <end position="358"/>
    </location>
</feature>
<comment type="caution">
    <text evidence="2">The sequence shown here is derived from an EMBL/GenBank/DDBJ whole genome shotgun (WGS) entry which is preliminary data.</text>
</comment>
<protein>
    <submittedName>
        <fullName evidence="2">Uncharacterized protein</fullName>
    </submittedName>
</protein>
<feature type="compositionally biased region" description="Low complexity" evidence="1">
    <location>
        <begin position="329"/>
        <end position="342"/>
    </location>
</feature>
<name>A0A1Y2HVQ8_9FUNG</name>
<proteinExistence type="predicted"/>
<dbReference type="EMBL" id="MCFL01000013">
    <property type="protein sequence ID" value="ORZ37222.1"/>
    <property type="molecule type" value="Genomic_DNA"/>
</dbReference>
<feature type="region of interest" description="Disordered" evidence="1">
    <location>
        <begin position="207"/>
        <end position="243"/>
    </location>
</feature>
<keyword evidence="3" id="KW-1185">Reference proteome</keyword>
<organism evidence="2 3">
    <name type="scientific">Catenaria anguillulae PL171</name>
    <dbReference type="NCBI Taxonomy" id="765915"/>
    <lineage>
        <taxon>Eukaryota</taxon>
        <taxon>Fungi</taxon>
        <taxon>Fungi incertae sedis</taxon>
        <taxon>Blastocladiomycota</taxon>
        <taxon>Blastocladiomycetes</taxon>
        <taxon>Blastocladiales</taxon>
        <taxon>Catenariaceae</taxon>
        <taxon>Catenaria</taxon>
    </lineage>
</organism>
<evidence type="ECO:0000256" key="1">
    <source>
        <dbReference type="SAM" id="MobiDB-lite"/>
    </source>
</evidence>
<gene>
    <name evidence="2" type="ORF">BCR44DRAFT_91867</name>
</gene>
<feature type="non-terminal residue" evidence="2">
    <location>
        <position position="375"/>
    </location>
</feature>
<feature type="compositionally biased region" description="Pro residues" evidence="1">
    <location>
        <begin position="313"/>
        <end position="325"/>
    </location>
</feature>
<dbReference type="AlphaFoldDB" id="A0A1Y2HVQ8"/>
<reference evidence="2 3" key="1">
    <citation type="submission" date="2016-07" db="EMBL/GenBank/DDBJ databases">
        <title>Pervasive Adenine N6-methylation of Active Genes in Fungi.</title>
        <authorList>
            <consortium name="DOE Joint Genome Institute"/>
            <person name="Mondo S.J."/>
            <person name="Dannebaum R.O."/>
            <person name="Kuo R.C."/>
            <person name="Labutti K."/>
            <person name="Haridas S."/>
            <person name="Kuo A."/>
            <person name="Salamov A."/>
            <person name="Ahrendt S.R."/>
            <person name="Lipzen A."/>
            <person name="Sullivan W."/>
            <person name="Andreopoulos W.B."/>
            <person name="Clum A."/>
            <person name="Lindquist E."/>
            <person name="Daum C."/>
            <person name="Ramamoorthy G.K."/>
            <person name="Gryganskyi A."/>
            <person name="Culley D."/>
            <person name="Magnuson J.K."/>
            <person name="James T.Y."/>
            <person name="O'Malley M.A."/>
            <person name="Stajich J.E."/>
            <person name="Spatafora J.W."/>
            <person name="Visel A."/>
            <person name="Grigoriev I.V."/>
        </authorList>
    </citation>
    <scope>NUCLEOTIDE SEQUENCE [LARGE SCALE GENOMIC DNA]</scope>
    <source>
        <strain evidence="2 3">PL171</strain>
    </source>
</reference>
<evidence type="ECO:0000313" key="3">
    <source>
        <dbReference type="Proteomes" id="UP000193411"/>
    </source>
</evidence>
<dbReference type="Proteomes" id="UP000193411">
    <property type="component" value="Unassembled WGS sequence"/>
</dbReference>
<sequence>MACPPDHAFFPCWTCFLQSNEARAKDLHTQISVNVTDSLHNVWDEYQSLLLVLSETDHEVIPNAGVVMANRLSAFQVKELTLRAGQIRKHLELCDICISDIPRRFPRTEMHAVALVFQVSFSIPFGDSRLRQPCEHHRQLICCQSPQELCSLLTAEHARLERVISLIQWTLETLAVAPTSTSATSASGGQLLQAAIEMASDMIAGTSVTTFSGSPGTIDSDLSNDKDAHERPPSTRPATTCSHYDDDIEWLERFVEETSDIEPRPTQGRLDPEPVVATTTPRDFTQVPMSAFGPATRPIMPASERSATQPATRPNPPPVPPPPTRRPTTHSSTVAANSSVVVLKSTRSVRRPLPHIVRKPTTPPPALPAMPGADE</sequence>
<evidence type="ECO:0000313" key="2">
    <source>
        <dbReference type="EMBL" id="ORZ37222.1"/>
    </source>
</evidence>
<feature type="region of interest" description="Disordered" evidence="1">
    <location>
        <begin position="259"/>
        <end position="375"/>
    </location>
</feature>
<feature type="compositionally biased region" description="Polar residues" evidence="1">
    <location>
        <begin position="207"/>
        <end position="221"/>
    </location>
</feature>
<feature type="compositionally biased region" description="Basic and acidic residues" evidence="1">
    <location>
        <begin position="223"/>
        <end position="233"/>
    </location>
</feature>